<dbReference type="AlphaFoldDB" id="A0A1H2FUR5"/>
<feature type="active site" evidence="5">
    <location>
        <position position="258"/>
    </location>
</feature>
<protein>
    <recommendedName>
        <fullName evidence="4">Aldehyde dehydrogenase</fullName>
    </recommendedName>
</protein>
<dbReference type="OrthoDB" id="9812625at2"/>
<evidence type="ECO:0000259" key="8">
    <source>
        <dbReference type="Pfam" id="PF00171"/>
    </source>
</evidence>
<dbReference type="Pfam" id="PF00171">
    <property type="entry name" value="Aldedh"/>
    <property type="match status" value="1"/>
</dbReference>
<reference evidence="10" key="1">
    <citation type="submission" date="2016-10" db="EMBL/GenBank/DDBJ databases">
        <authorList>
            <person name="Varghese N."/>
            <person name="Submissions S."/>
        </authorList>
    </citation>
    <scope>NUCLEOTIDE SEQUENCE [LARGE SCALE GENOMIC DNA]</scope>
    <source>
        <strain evidence="10">DSM 17875</strain>
    </source>
</reference>
<dbReference type="InterPro" id="IPR016163">
    <property type="entry name" value="Ald_DH_C"/>
</dbReference>
<evidence type="ECO:0000256" key="4">
    <source>
        <dbReference type="PIRNR" id="PIRNR036492"/>
    </source>
</evidence>
<evidence type="ECO:0000256" key="2">
    <source>
        <dbReference type="ARBA" id="ARBA00023002"/>
    </source>
</evidence>
<evidence type="ECO:0000256" key="3">
    <source>
        <dbReference type="ARBA" id="ARBA00023027"/>
    </source>
</evidence>
<keyword evidence="3" id="KW-0520">NAD</keyword>
<dbReference type="STRING" id="364197.SAMN05216296_1808"/>
<name>A0A1H2FUR5_9PSED</name>
<evidence type="ECO:0000256" key="5">
    <source>
        <dbReference type="PIRSR" id="PIRSR036492-1"/>
    </source>
</evidence>
<dbReference type="GO" id="GO:0005737">
    <property type="term" value="C:cytoplasm"/>
    <property type="evidence" value="ECO:0007669"/>
    <property type="project" value="TreeGrafter"/>
</dbReference>
<dbReference type="PANTHER" id="PTHR43570">
    <property type="entry name" value="ALDEHYDE DEHYDROGENASE"/>
    <property type="match status" value="1"/>
</dbReference>
<evidence type="ECO:0000313" key="10">
    <source>
        <dbReference type="Proteomes" id="UP000243232"/>
    </source>
</evidence>
<dbReference type="SUPFAM" id="SSF53720">
    <property type="entry name" value="ALDH-like"/>
    <property type="match status" value="1"/>
</dbReference>
<gene>
    <name evidence="9" type="ORF">SAMN05216296_1808</name>
</gene>
<dbReference type="PROSITE" id="PS00687">
    <property type="entry name" value="ALDEHYDE_DEHYDR_GLU"/>
    <property type="match status" value="1"/>
</dbReference>
<accession>A0A1H2FUR5</accession>
<sequence length="480" mass="53642">MNTLTSAIELSMPEEFQSVFNAQQEAYKKHMNPTLEERQADLRTLHRMIVENADAIIEAINKDYGCRCTFETKFTEIFMAQDAALDAVKKVKKWIKPQRRHLDPTQFPLAKAWTFPQPVGVIGIVVPWNFPLAMAIQPLICAFAAGNRAMIKMSENSNNLALLLKKVSVNYFPLDKLAFFEDGDGRGPVFTTLAFDHIFFTGSPQTGKAVMANAAKNLTPVTLELGGKSPAIVAQDYSAKTAAERVMWAKMLNAGQICTNVDYLLLPENKLEEFVSEARVLFNKRIADINSGDYTAVIDQRSYDRLEETLADAVAKGAKVIDLYQGPAPKEGMRLMPTRLVLNVTDDMLIMQREIFGPLLPIRTYQTKEEATQYINDRPRPLALYVYSNDKALQDYYLNNTISGGVGINESVIQAGLHDLPFGGSGNSGMGHYHSKEGFLTFSKLRPVFKQGGIRGLDLFLPPYAGWSTRILNFMMKLKS</sequence>
<dbReference type="GO" id="GO:0004029">
    <property type="term" value="F:aldehyde dehydrogenase (NAD+) activity"/>
    <property type="evidence" value="ECO:0007669"/>
    <property type="project" value="TreeGrafter"/>
</dbReference>
<dbReference type="InterPro" id="IPR012394">
    <property type="entry name" value="Aldehyde_DH_NAD(P)"/>
</dbReference>
<evidence type="ECO:0000256" key="1">
    <source>
        <dbReference type="ARBA" id="ARBA00009986"/>
    </source>
</evidence>
<dbReference type="InterPro" id="IPR015590">
    <property type="entry name" value="Aldehyde_DH_dom"/>
</dbReference>
<evidence type="ECO:0000256" key="6">
    <source>
        <dbReference type="PROSITE-ProRule" id="PRU10007"/>
    </source>
</evidence>
<organism evidence="9 10">
    <name type="scientific">Pseudomonas pohangensis</name>
    <dbReference type="NCBI Taxonomy" id="364197"/>
    <lineage>
        <taxon>Bacteria</taxon>
        <taxon>Pseudomonadati</taxon>
        <taxon>Pseudomonadota</taxon>
        <taxon>Gammaproteobacteria</taxon>
        <taxon>Pseudomonadales</taxon>
        <taxon>Pseudomonadaceae</taxon>
        <taxon>Pseudomonas</taxon>
    </lineage>
</organism>
<comment type="similarity">
    <text evidence="1 4 7">Belongs to the aldehyde dehydrogenase family.</text>
</comment>
<dbReference type="EMBL" id="LT629785">
    <property type="protein sequence ID" value="SDU10758.1"/>
    <property type="molecule type" value="Genomic_DNA"/>
</dbReference>
<evidence type="ECO:0000313" key="9">
    <source>
        <dbReference type="EMBL" id="SDU10758.1"/>
    </source>
</evidence>
<dbReference type="Gene3D" id="3.40.605.10">
    <property type="entry name" value="Aldehyde Dehydrogenase, Chain A, domain 1"/>
    <property type="match status" value="1"/>
</dbReference>
<feature type="domain" description="Aldehyde dehydrogenase" evidence="8">
    <location>
        <begin position="8"/>
        <end position="446"/>
    </location>
</feature>
<dbReference type="InterPro" id="IPR016162">
    <property type="entry name" value="Ald_DH_N"/>
</dbReference>
<dbReference type="InterPro" id="IPR016161">
    <property type="entry name" value="Ald_DH/histidinol_DH"/>
</dbReference>
<dbReference type="Gene3D" id="3.40.309.10">
    <property type="entry name" value="Aldehyde Dehydrogenase, Chain A, domain 2"/>
    <property type="match status" value="1"/>
</dbReference>
<dbReference type="GO" id="GO:0006081">
    <property type="term" value="P:aldehyde metabolic process"/>
    <property type="evidence" value="ECO:0007669"/>
    <property type="project" value="InterPro"/>
</dbReference>
<keyword evidence="10" id="KW-1185">Reference proteome</keyword>
<keyword evidence="2 4" id="KW-0560">Oxidoreductase</keyword>
<dbReference type="RefSeq" id="WP_090194326.1">
    <property type="nucleotide sequence ID" value="NZ_LT629785.1"/>
</dbReference>
<evidence type="ECO:0000256" key="7">
    <source>
        <dbReference type="RuleBase" id="RU003345"/>
    </source>
</evidence>
<dbReference type="InterPro" id="IPR029510">
    <property type="entry name" value="Ald_DH_CS_GLU"/>
</dbReference>
<dbReference type="PIRSF" id="PIRSF036492">
    <property type="entry name" value="ALDH"/>
    <property type="match status" value="1"/>
</dbReference>
<dbReference type="CDD" id="cd07133">
    <property type="entry name" value="ALDH_CALDH_CalB"/>
    <property type="match status" value="1"/>
</dbReference>
<dbReference type="Proteomes" id="UP000243232">
    <property type="component" value="Chromosome I"/>
</dbReference>
<dbReference type="PANTHER" id="PTHR43570:SF20">
    <property type="entry name" value="ALDEHYDE DEHYDROGENASE ALDX-RELATED"/>
    <property type="match status" value="1"/>
</dbReference>
<proteinExistence type="inferred from homology"/>
<feature type="active site" evidence="5 6">
    <location>
        <position position="224"/>
    </location>
</feature>